<dbReference type="PANTHER" id="PTHR31793">
    <property type="entry name" value="4-HYDROXYBENZOYL-COA THIOESTERASE FAMILY MEMBER"/>
    <property type="match status" value="1"/>
</dbReference>
<comment type="caution">
    <text evidence="3">The sequence shown here is derived from an EMBL/GenBank/DDBJ whole genome shotgun (WGS) entry which is preliminary data.</text>
</comment>
<dbReference type="Pfam" id="PF13279">
    <property type="entry name" value="4HBT_2"/>
    <property type="match status" value="1"/>
</dbReference>
<accession>A0ABW5G3Q8</accession>
<evidence type="ECO:0000313" key="3">
    <source>
        <dbReference type="EMBL" id="MFD2421726.1"/>
    </source>
</evidence>
<dbReference type="EMBL" id="JBHUKR010000023">
    <property type="protein sequence ID" value="MFD2421726.1"/>
    <property type="molecule type" value="Genomic_DNA"/>
</dbReference>
<organism evidence="3 4">
    <name type="scientific">Amycolatopsis pigmentata</name>
    <dbReference type="NCBI Taxonomy" id="450801"/>
    <lineage>
        <taxon>Bacteria</taxon>
        <taxon>Bacillati</taxon>
        <taxon>Actinomycetota</taxon>
        <taxon>Actinomycetes</taxon>
        <taxon>Pseudonocardiales</taxon>
        <taxon>Pseudonocardiaceae</taxon>
        <taxon>Amycolatopsis</taxon>
    </lineage>
</organism>
<dbReference type="Gene3D" id="3.10.129.10">
    <property type="entry name" value="Hotdog Thioesterase"/>
    <property type="match status" value="1"/>
</dbReference>
<dbReference type="CDD" id="cd00586">
    <property type="entry name" value="4HBT"/>
    <property type="match status" value="1"/>
</dbReference>
<gene>
    <name evidence="3" type="ORF">ACFSXZ_35880</name>
</gene>
<dbReference type="PANTHER" id="PTHR31793:SF27">
    <property type="entry name" value="NOVEL THIOESTERASE SUPERFAMILY DOMAIN AND SAPOSIN A-TYPE DOMAIN CONTAINING PROTEIN (0610012H03RIK)"/>
    <property type="match status" value="1"/>
</dbReference>
<sequence>MMGNDGQLRERRKSDYPVLRPAPLRWSDVDTYGHVNNAVHYLLMDTVINGWVGEAVGVDIRTELSGFAVVAETGCRYFREIHFTATPELGIRLEGTGRSSVRYEVGFFIDDEGPAAVGRFVHVYVDHVTRRPTGIPAEVGKALEALREPGKAS</sequence>
<dbReference type="Proteomes" id="UP001597417">
    <property type="component" value="Unassembled WGS sequence"/>
</dbReference>
<reference evidence="4" key="1">
    <citation type="journal article" date="2019" name="Int. J. Syst. Evol. Microbiol.">
        <title>The Global Catalogue of Microorganisms (GCM) 10K type strain sequencing project: providing services to taxonomists for standard genome sequencing and annotation.</title>
        <authorList>
            <consortium name="The Broad Institute Genomics Platform"/>
            <consortium name="The Broad Institute Genome Sequencing Center for Infectious Disease"/>
            <person name="Wu L."/>
            <person name="Ma J."/>
        </authorList>
    </citation>
    <scope>NUCLEOTIDE SEQUENCE [LARGE SCALE GENOMIC DNA]</scope>
    <source>
        <strain evidence="4">CGMCC 4.7645</strain>
    </source>
</reference>
<evidence type="ECO:0000256" key="1">
    <source>
        <dbReference type="ARBA" id="ARBA00005953"/>
    </source>
</evidence>
<keyword evidence="2 3" id="KW-0378">Hydrolase</keyword>
<dbReference type="RefSeq" id="WP_378270475.1">
    <property type="nucleotide sequence ID" value="NZ_JBHUKR010000023.1"/>
</dbReference>
<keyword evidence="4" id="KW-1185">Reference proteome</keyword>
<comment type="similarity">
    <text evidence="1">Belongs to the 4-hydroxybenzoyl-CoA thioesterase family.</text>
</comment>
<dbReference type="EC" id="3.1.2.-" evidence="3"/>
<dbReference type="SUPFAM" id="SSF54637">
    <property type="entry name" value="Thioesterase/thiol ester dehydrase-isomerase"/>
    <property type="match status" value="1"/>
</dbReference>
<dbReference type="InterPro" id="IPR029069">
    <property type="entry name" value="HotDog_dom_sf"/>
</dbReference>
<name>A0ABW5G3Q8_9PSEU</name>
<dbReference type="InterPro" id="IPR050563">
    <property type="entry name" value="4-hydroxybenzoyl-CoA_TE"/>
</dbReference>
<protein>
    <submittedName>
        <fullName evidence="3">Acyl-CoA thioesterase</fullName>
        <ecNumber evidence="3">3.1.2.-</ecNumber>
    </submittedName>
</protein>
<proteinExistence type="inferred from homology"/>
<evidence type="ECO:0000313" key="4">
    <source>
        <dbReference type="Proteomes" id="UP001597417"/>
    </source>
</evidence>
<dbReference type="GO" id="GO:0016787">
    <property type="term" value="F:hydrolase activity"/>
    <property type="evidence" value="ECO:0007669"/>
    <property type="project" value="UniProtKB-KW"/>
</dbReference>
<evidence type="ECO:0000256" key="2">
    <source>
        <dbReference type="ARBA" id="ARBA00022801"/>
    </source>
</evidence>